<feature type="domain" description="RGS" evidence="2">
    <location>
        <begin position="715"/>
        <end position="752"/>
    </location>
</feature>
<feature type="transmembrane region" description="Helical" evidence="1">
    <location>
        <begin position="440"/>
        <end position="460"/>
    </location>
</feature>
<keyword evidence="1" id="KW-0812">Transmembrane</keyword>
<reference evidence="3 4" key="1">
    <citation type="journal article" date="2010" name="Cell">
        <title>The genome of Naegleria gruberi illuminates early eukaryotic versatility.</title>
        <authorList>
            <person name="Fritz-Laylin L.K."/>
            <person name="Prochnik S.E."/>
            <person name="Ginger M.L."/>
            <person name="Dacks J.B."/>
            <person name="Carpenter M.L."/>
            <person name="Field M.C."/>
            <person name="Kuo A."/>
            <person name="Paredez A."/>
            <person name="Chapman J."/>
            <person name="Pham J."/>
            <person name="Shu S."/>
            <person name="Neupane R."/>
            <person name="Cipriano M."/>
            <person name="Mancuso J."/>
            <person name="Tu H."/>
            <person name="Salamov A."/>
            <person name="Lindquist E."/>
            <person name="Shapiro H."/>
            <person name="Lucas S."/>
            <person name="Grigoriev I.V."/>
            <person name="Cande W.Z."/>
            <person name="Fulton C."/>
            <person name="Rokhsar D.S."/>
            <person name="Dawson S.C."/>
        </authorList>
    </citation>
    <scope>NUCLEOTIDE SEQUENCE [LARGE SCALE GENOMIC DNA]</scope>
    <source>
        <strain evidence="3 4">NEG-M</strain>
    </source>
</reference>
<evidence type="ECO:0000313" key="3">
    <source>
        <dbReference type="EMBL" id="EFC38800.1"/>
    </source>
</evidence>
<dbReference type="PROSITE" id="PS50132">
    <property type="entry name" value="RGS"/>
    <property type="match status" value="1"/>
</dbReference>
<feature type="transmembrane region" description="Helical" evidence="1">
    <location>
        <begin position="503"/>
        <end position="522"/>
    </location>
</feature>
<dbReference type="EMBL" id="GG738904">
    <property type="protein sequence ID" value="EFC38800.1"/>
    <property type="molecule type" value="Genomic_DNA"/>
</dbReference>
<name>D2VWA9_NAEGR</name>
<accession>D2VWA9</accession>
<keyword evidence="1" id="KW-0472">Membrane</keyword>
<feature type="transmembrane region" description="Helical" evidence="1">
    <location>
        <begin position="555"/>
        <end position="587"/>
    </location>
</feature>
<dbReference type="Gene3D" id="1.10.167.10">
    <property type="entry name" value="Regulator of G-protein Signalling 4, domain 2"/>
    <property type="match status" value="1"/>
</dbReference>
<sequence length="883" mass="101096">MIYSLQTHVKVSEPNRKKYINIMTFSSSPQQQLIRTLTTTIFILLFITSFIHANVYDFLHNATIKTQSTITNYNSLNATIVNIPIAYQVYVNKLAKLQTGSSTFEDVSDFIGSSLDFLTSSTNPRCVISQDYDTFPSINKYKETYNTIVKSMSNASDVCNNPTVINTGSIPIETAHYSYIINQVSPSVVISTLDSYEKWLNILRNSMVSKNTRLSLWNATFSDAFKTQPVHNAPFSFDFVPYSNWSKLYTDSTMRKELISYLQEDIVTDMALFKLFYSTHLKNNGTGLAYSPISSKSVNCGSIFTNSTLRYQYHAAIMRINARLAYFLTKAPTGSSRNVSTVFNLALFNAKTYFDDSVVSIDYSFNFEATRRMLFNGIFDDFLSLFIKNPSSKYLTFTSSDLQDVYAYFVHPACFTYYYTYSQLYLSTTDSTSPIIANDAIYITIASVGFLIFMTNLFAYFLGFKIMTKKRLFLPLSAPPFLFTLCIFFVYGVKSNIPTESYWVQMALAFFPAPLFIASYLVSVSRFTYLKNIEKCTKYCCKSLRFHRCMTSRGISIFAALFLTIFLFIVCGIPILIVLVALVFSFVNFPTEIVILMIAIQTILLLFIATLFFIFDLASSGINTIKKKGLSYYLAFDDPFMYRTDLFLMFIMFLSAIPFITGAIQDSFDFFVLRKIASIIYFLCFYLVLGGSVSLKFWFDTLSKLVRKKTDITHDLQKYMNVESFREMFKSYCENEFSSENYLLYEELEKLQQKGKVYEDDLVRINTLYLANRAQYEVNLPSVTKRKFRELLEDFDITAFEGGSIESDSSIPLSDTSGSSSQALVSSQPKKKKCITVQQLKDVLAFEVVKNMVDTYSRLELTSEFNKWKELNDFKAEQMGVDV</sequence>
<dbReference type="InterPro" id="IPR036305">
    <property type="entry name" value="RGS_sf"/>
</dbReference>
<feature type="transmembrane region" description="Helical" evidence="1">
    <location>
        <begin position="593"/>
        <end position="618"/>
    </location>
</feature>
<dbReference type="SUPFAM" id="SSF48097">
    <property type="entry name" value="Regulator of G-protein signaling, RGS"/>
    <property type="match status" value="1"/>
</dbReference>
<keyword evidence="4" id="KW-1185">Reference proteome</keyword>
<feature type="transmembrane region" description="Helical" evidence="1">
    <location>
        <begin position="472"/>
        <end position="491"/>
    </location>
</feature>
<dbReference type="Pfam" id="PF00615">
    <property type="entry name" value="RGS"/>
    <property type="match status" value="1"/>
</dbReference>
<dbReference type="InterPro" id="IPR016137">
    <property type="entry name" value="RGS"/>
</dbReference>
<dbReference type="GeneID" id="8858864"/>
<evidence type="ECO:0000313" key="4">
    <source>
        <dbReference type="Proteomes" id="UP000006671"/>
    </source>
</evidence>
<dbReference type="KEGG" id="ngr:NAEGRDRAFT_52771"/>
<organism evidence="4">
    <name type="scientific">Naegleria gruberi</name>
    <name type="common">Amoeba</name>
    <dbReference type="NCBI Taxonomy" id="5762"/>
    <lineage>
        <taxon>Eukaryota</taxon>
        <taxon>Discoba</taxon>
        <taxon>Heterolobosea</taxon>
        <taxon>Tetramitia</taxon>
        <taxon>Eutetramitia</taxon>
        <taxon>Vahlkampfiidae</taxon>
        <taxon>Naegleria</taxon>
    </lineage>
</organism>
<dbReference type="InterPro" id="IPR044926">
    <property type="entry name" value="RGS_subdomain_2"/>
</dbReference>
<gene>
    <name evidence="3" type="ORF">NAEGRDRAFT_52771</name>
</gene>
<dbReference type="Proteomes" id="UP000006671">
    <property type="component" value="Unassembled WGS sequence"/>
</dbReference>
<protein>
    <submittedName>
        <fullName evidence="3">Predicted protein</fullName>
    </submittedName>
</protein>
<feature type="transmembrane region" description="Helical" evidence="1">
    <location>
        <begin position="676"/>
        <end position="699"/>
    </location>
</feature>
<proteinExistence type="predicted"/>
<evidence type="ECO:0000259" key="2">
    <source>
        <dbReference type="PROSITE" id="PS50132"/>
    </source>
</evidence>
<keyword evidence="1" id="KW-1133">Transmembrane helix</keyword>
<dbReference type="AlphaFoldDB" id="D2VWA9"/>
<dbReference type="VEuPathDB" id="AmoebaDB:NAEGRDRAFT_52771"/>
<evidence type="ECO:0000256" key="1">
    <source>
        <dbReference type="SAM" id="Phobius"/>
    </source>
</evidence>
<dbReference type="RefSeq" id="XP_002671544.1">
    <property type="nucleotide sequence ID" value="XM_002671498.1"/>
</dbReference>
<feature type="transmembrane region" description="Helical" evidence="1">
    <location>
        <begin position="646"/>
        <end position="664"/>
    </location>
</feature>
<feature type="transmembrane region" description="Helical" evidence="1">
    <location>
        <begin position="33"/>
        <end position="53"/>
    </location>
</feature>
<dbReference type="InParanoid" id="D2VWA9"/>